<reference evidence="3" key="1">
    <citation type="journal article" date="2019" name="bioRxiv">
        <title>The Genome of the Zebra Mussel, Dreissena polymorpha: A Resource for Invasive Species Research.</title>
        <authorList>
            <person name="McCartney M.A."/>
            <person name="Auch B."/>
            <person name="Kono T."/>
            <person name="Mallez S."/>
            <person name="Zhang Y."/>
            <person name="Obille A."/>
            <person name="Becker A."/>
            <person name="Abrahante J.E."/>
            <person name="Garbe J."/>
            <person name="Badalamenti J.P."/>
            <person name="Herman A."/>
            <person name="Mangelson H."/>
            <person name="Liachko I."/>
            <person name="Sullivan S."/>
            <person name="Sone E.D."/>
            <person name="Koren S."/>
            <person name="Silverstein K.A.T."/>
            <person name="Beckman K.B."/>
            <person name="Gohl D.M."/>
        </authorList>
    </citation>
    <scope>NUCLEOTIDE SEQUENCE</scope>
    <source>
        <strain evidence="3">Duluth1</strain>
        <tissue evidence="3">Whole animal</tissue>
    </source>
</reference>
<protein>
    <submittedName>
        <fullName evidence="3">Uncharacterized protein</fullName>
    </submittedName>
</protein>
<name>A0A9D4EGG7_DREPO</name>
<dbReference type="EMBL" id="JAIWYP010000009">
    <property type="protein sequence ID" value="KAH3779125.1"/>
    <property type="molecule type" value="Genomic_DNA"/>
</dbReference>
<dbReference type="Proteomes" id="UP000828390">
    <property type="component" value="Unassembled WGS sequence"/>
</dbReference>
<evidence type="ECO:0000313" key="3">
    <source>
        <dbReference type="EMBL" id="KAH3779125.1"/>
    </source>
</evidence>
<feature type="compositionally biased region" description="Basic residues" evidence="1">
    <location>
        <begin position="41"/>
        <end position="60"/>
    </location>
</feature>
<evidence type="ECO:0000313" key="4">
    <source>
        <dbReference type="Proteomes" id="UP000828390"/>
    </source>
</evidence>
<dbReference type="EMBL" id="JAIWYP010000011">
    <property type="protein sequence ID" value="KAH3738038.1"/>
    <property type="molecule type" value="Genomic_DNA"/>
</dbReference>
<keyword evidence="4" id="KW-1185">Reference proteome</keyword>
<proteinExistence type="predicted"/>
<sequence>MALPMVSFGRDNSLLPELMTNNCLRDKGIHRPNPSDPKMLLRSRAKSKHPAKRPKAPQRK</sequence>
<reference evidence="3" key="2">
    <citation type="submission" date="2020-11" db="EMBL/GenBank/DDBJ databases">
        <authorList>
            <person name="McCartney M.A."/>
            <person name="Auch B."/>
            <person name="Kono T."/>
            <person name="Mallez S."/>
            <person name="Becker A."/>
            <person name="Gohl D.M."/>
            <person name="Silverstein K.A.T."/>
            <person name="Koren S."/>
            <person name="Bechman K.B."/>
            <person name="Herman A."/>
            <person name="Abrahante J.E."/>
            <person name="Garbe J."/>
        </authorList>
    </citation>
    <scope>NUCLEOTIDE SEQUENCE</scope>
    <source>
        <strain evidence="3">Duluth1</strain>
        <tissue evidence="3">Whole animal</tissue>
    </source>
</reference>
<evidence type="ECO:0000256" key="1">
    <source>
        <dbReference type="SAM" id="MobiDB-lite"/>
    </source>
</evidence>
<organism evidence="3 4">
    <name type="scientific">Dreissena polymorpha</name>
    <name type="common">Zebra mussel</name>
    <name type="synonym">Mytilus polymorpha</name>
    <dbReference type="NCBI Taxonomy" id="45954"/>
    <lineage>
        <taxon>Eukaryota</taxon>
        <taxon>Metazoa</taxon>
        <taxon>Spiralia</taxon>
        <taxon>Lophotrochozoa</taxon>
        <taxon>Mollusca</taxon>
        <taxon>Bivalvia</taxon>
        <taxon>Autobranchia</taxon>
        <taxon>Heteroconchia</taxon>
        <taxon>Euheterodonta</taxon>
        <taxon>Imparidentia</taxon>
        <taxon>Neoheterodontei</taxon>
        <taxon>Myida</taxon>
        <taxon>Dreissenoidea</taxon>
        <taxon>Dreissenidae</taxon>
        <taxon>Dreissena</taxon>
    </lineage>
</organism>
<feature type="region of interest" description="Disordered" evidence="1">
    <location>
        <begin position="24"/>
        <end position="60"/>
    </location>
</feature>
<gene>
    <name evidence="2" type="ORF">DPMN_044643</name>
    <name evidence="3" type="ORF">DPMN_180604</name>
</gene>
<evidence type="ECO:0000313" key="2">
    <source>
        <dbReference type="EMBL" id="KAH3738038.1"/>
    </source>
</evidence>
<comment type="caution">
    <text evidence="3">The sequence shown here is derived from an EMBL/GenBank/DDBJ whole genome shotgun (WGS) entry which is preliminary data.</text>
</comment>
<dbReference type="AlphaFoldDB" id="A0A9D4EGG7"/>
<accession>A0A9D4EGG7</accession>